<dbReference type="AlphaFoldDB" id="A0A8K0SG26"/>
<feature type="region of interest" description="Disordered" evidence="1">
    <location>
        <begin position="457"/>
        <end position="521"/>
    </location>
</feature>
<feature type="compositionally biased region" description="Polar residues" evidence="1">
    <location>
        <begin position="328"/>
        <end position="348"/>
    </location>
</feature>
<accession>A0A8K0SG26</accession>
<feature type="compositionally biased region" description="Polar residues" evidence="1">
    <location>
        <begin position="494"/>
        <end position="509"/>
    </location>
</feature>
<evidence type="ECO:0000256" key="2">
    <source>
        <dbReference type="SAM" id="SignalP"/>
    </source>
</evidence>
<feature type="compositionally biased region" description="Polar residues" evidence="1">
    <location>
        <begin position="462"/>
        <end position="479"/>
    </location>
</feature>
<feature type="compositionally biased region" description="Low complexity" evidence="1">
    <location>
        <begin position="366"/>
        <end position="375"/>
    </location>
</feature>
<dbReference type="EMBL" id="JAGPNK010000048">
    <property type="protein sequence ID" value="KAH7302898.1"/>
    <property type="molecule type" value="Genomic_DNA"/>
</dbReference>
<sequence>MTSPLPPPPLSLFFLFLSFSAFCLILGVISTPSTTAGDASPRAREPLISQKTVGSDMTISCLIKPHCPKTFPSSSQHHIKGLNTETIAIIELPTPTWLAAPEYAFLRADPDDPDSPSTSAFFSLNVSIYNQQIIEENWSGQWFYMTGRVHPFALTWEIQEAGKHQDSAENSAQDTLVDYTIAALIVRDFNYQPILPRTMSSEDLFPAVSPTVSFLGSVMKCCGLVRLSTFIAPGDSNEIPKRGFHTFFAFVIFPIRLNPWASLCKKMTERRDTQFQTNSLLSCTGKVAGLLDHRLLVHPPPLEQDYVFIVVPDSWTFLDKSFTPSNPATPSAIASANRLPSSPSSAPTSFERAMAKFTTPRRNADPSTPSSSMSPTPAPTLVPTPSPTATATTKPHSSFLTVAPSPTLKRACPSLDPAPSNKKPRQLSSQQSLNTVLSSVENESFINLNAASFVSHPDEPIHSSSPSSDKASLHATPSSRPFVPTTRPGISPLTLDSITASSSDPTNRPQRSRMPTKKYEE</sequence>
<dbReference type="OrthoDB" id="5153349at2759"/>
<feature type="signal peptide" evidence="2">
    <location>
        <begin position="1"/>
        <end position="30"/>
    </location>
</feature>
<comment type="caution">
    <text evidence="3">The sequence shown here is derived from an EMBL/GenBank/DDBJ whole genome shotgun (WGS) entry which is preliminary data.</text>
</comment>
<gene>
    <name evidence="3" type="ORF">B0I35DRAFT_455424</name>
</gene>
<evidence type="ECO:0000256" key="1">
    <source>
        <dbReference type="SAM" id="MobiDB-lite"/>
    </source>
</evidence>
<name>A0A8K0SG26_9HYPO</name>
<protein>
    <submittedName>
        <fullName evidence="3">Uncharacterized protein</fullName>
    </submittedName>
</protein>
<feature type="compositionally biased region" description="Basic residues" evidence="1">
    <location>
        <begin position="510"/>
        <end position="521"/>
    </location>
</feature>
<reference evidence="3" key="1">
    <citation type="journal article" date="2021" name="Nat. Commun.">
        <title>Genetic determinants of endophytism in the Arabidopsis root mycobiome.</title>
        <authorList>
            <person name="Mesny F."/>
            <person name="Miyauchi S."/>
            <person name="Thiergart T."/>
            <person name="Pickel B."/>
            <person name="Atanasova L."/>
            <person name="Karlsson M."/>
            <person name="Huettel B."/>
            <person name="Barry K.W."/>
            <person name="Haridas S."/>
            <person name="Chen C."/>
            <person name="Bauer D."/>
            <person name="Andreopoulos W."/>
            <person name="Pangilinan J."/>
            <person name="LaButti K."/>
            <person name="Riley R."/>
            <person name="Lipzen A."/>
            <person name="Clum A."/>
            <person name="Drula E."/>
            <person name="Henrissat B."/>
            <person name="Kohler A."/>
            <person name="Grigoriev I.V."/>
            <person name="Martin F.M."/>
            <person name="Hacquard S."/>
        </authorList>
    </citation>
    <scope>NUCLEOTIDE SEQUENCE</scope>
    <source>
        <strain evidence="3">MPI-CAGE-CH-0235</strain>
    </source>
</reference>
<evidence type="ECO:0000313" key="4">
    <source>
        <dbReference type="Proteomes" id="UP000813444"/>
    </source>
</evidence>
<feature type="region of interest" description="Disordered" evidence="1">
    <location>
        <begin position="328"/>
        <end position="433"/>
    </location>
</feature>
<proteinExistence type="predicted"/>
<dbReference type="Proteomes" id="UP000813444">
    <property type="component" value="Unassembled WGS sequence"/>
</dbReference>
<organism evidence="3 4">
    <name type="scientific">Stachybotrys elegans</name>
    <dbReference type="NCBI Taxonomy" id="80388"/>
    <lineage>
        <taxon>Eukaryota</taxon>
        <taxon>Fungi</taxon>
        <taxon>Dikarya</taxon>
        <taxon>Ascomycota</taxon>
        <taxon>Pezizomycotina</taxon>
        <taxon>Sordariomycetes</taxon>
        <taxon>Hypocreomycetidae</taxon>
        <taxon>Hypocreales</taxon>
        <taxon>Stachybotryaceae</taxon>
        <taxon>Stachybotrys</taxon>
    </lineage>
</organism>
<keyword evidence="4" id="KW-1185">Reference proteome</keyword>
<evidence type="ECO:0000313" key="3">
    <source>
        <dbReference type="EMBL" id="KAH7302898.1"/>
    </source>
</evidence>
<keyword evidence="2" id="KW-0732">Signal</keyword>
<feature type="chain" id="PRO_5035452018" evidence="2">
    <location>
        <begin position="31"/>
        <end position="521"/>
    </location>
</feature>
<feature type="compositionally biased region" description="Pro residues" evidence="1">
    <location>
        <begin position="376"/>
        <end position="386"/>
    </location>
</feature>